<proteinExistence type="predicted"/>
<sequence>MSSRMNPSTWWLAILSPLLEACHSPRTASHLIKRSSWWRNPALAVVSSLRAVWPRQLYPIFTLRGNGPGADGALRRSTCPLI</sequence>
<dbReference type="RefSeq" id="XP_060315876.1">
    <property type="nucleotide sequence ID" value="XM_060454104.1"/>
</dbReference>
<evidence type="ECO:0000313" key="2">
    <source>
        <dbReference type="EMBL" id="KAK1530827.1"/>
    </source>
</evidence>
<dbReference type="EMBL" id="MOOE01000005">
    <property type="protein sequence ID" value="KAK1530827.1"/>
    <property type="molecule type" value="Genomic_DNA"/>
</dbReference>
<feature type="signal peptide" evidence="1">
    <location>
        <begin position="1"/>
        <end position="21"/>
    </location>
</feature>
<organism evidence="2 3">
    <name type="scientific">Colletotrichum costaricense</name>
    <dbReference type="NCBI Taxonomy" id="1209916"/>
    <lineage>
        <taxon>Eukaryota</taxon>
        <taxon>Fungi</taxon>
        <taxon>Dikarya</taxon>
        <taxon>Ascomycota</taxon>
        <taxon>Pezizomycotina</taxon>
        <taxon>Sordariomycetes</taxon>
        <taxon>Hypocreomycetidae</taxon>
        <taxon>Glomerellales</taxon>
        <taxon>Glomerellaceae</taxon>
        <taxon>Colletotrichum</taxon>
        <taxon>Colletotrichum acutatum species complex</taxon>
    </lineage>
</organism>
<evidence type="ECO:0000256" key="1">
    <source>
        <dbReference type="SAM" id="SignalP"/>
    </source>
</evidence>
<keyword evidence="3" id="KW-1185">Reference proteome</keyword>
<evidence type="ECO:0008006" key="4">
    <source>
        <dbReference type="Google" id="ProtNLM"/>
    </source>
</evidence>
<name>A0AAI9Z2M5_9PEZI</name>
<dbReference type="Proteomes" id="UP001240678">
    <property type="component" value="Unassembled WGS sequence"/>
</dbReference>
<keyword evidence="1" id="KW-0732">Signal</keyword>
<dbReference type="GeneID" id="85337651"/>
<dbReference type="AlphaFoldDB" id="A0AAI9Z2M5"/>
<feature type="chain" id="PRO_5042619776" description="Secreted protein" evidence="1">
    <location>
        <begin position="22"/>
        <end position="82"/>
    </location>
</feature>
<gene>
    <name evidence="2" type="ORF">CCOS01_05930</name>
</gene>
<protein>
    <recommendedName>
        <fullName evidence="4">Secreted protein</fullName>
    </recommendedName>
</protein>
<evidence type="ECO:0000313" key="3">
    <source>
        <dbReference type="Proteomes" id="UP001240678"/>
    </source>
</evidence>
<comment type="caution">
    <text evidence="2">The sequence shown here is derived from an EMBL/GenBank/DDBJ whole genome shotgun (WGS) entry which is preliminary data.</text>
</comment>
<reference evidence="2 3" key="1">
    <citation type="submission" date="2016-10" db="EMBL/GenBank/DDBJ databases">
        <title>The genome sequence of Colletotrichum fioriniae PJ7.</title>
        <authorList>
            <person name="Baroncelli R."/>
        </authorList>
    </citation>
    <scope>NUCLEOTIDE SEQUENCE [LARGE SCALE GENOMIC DNA]</scope>
    <source>
        <strain evidence="2 3">IMI 309622</strain>
    </source>
</reference>
<accession>A0AAI9Z2M5</accession>